<dbReference type="Proteomes" id="UP000770785">
    <property type="component" value="Unassembled WGS sequence"/>
</dbReference>
<evidence type="ECO:0000259" key="1">
    <source>
        <dbReference type="Pfam" id="PF04965"/>
    </source>
</evidence>
<organism evidence="2 3">
    <name type="scientific">Neolewinella antarctica</name>
    <dbReference type="NCBI Taxonomy" id="442734"/>
    <lineage>
        <taxon>Bacteria</taxon>
        <taxon>Pseudomonadati</taxon>
        <taxon>Bacteroidota</taxon>
        <taxon>Saprospiria</taxon>
        <taxon>Saprospirales</taxon>
        <taxon>Lewinellaceae</taxon>
        <taxon>Neolewinella</taxon>
    </lineage>
</organism>
<sequence length="137" mass="15604">MEHPFYGTGWSFPPTFSRELSGLVMASGRTDIEQSLRILMGTLPGERSMLPAYGIGVADLVFETMDTTTQTEFLDRVRTAILRFEPRVEVLRLNLDTTELASGLLSLEVDYRPRSTNTRFNFVYPFYRNEGSQIDLP</sequence>
<comment type="caution">
    <text evidence="2">The sequence shown here is derived from an EMBL/GenBank/DDBJ whole genome shotgun (WGS) entry which is preliminary data.</text>
</comment>
<proteinExistence type="predicted"/>
<evidence type="ECO:0000313" key="2">
    <source>
        <dbReference type="EMBL" id="NJC24666.1"/>
    </source>
</evidence>
<accession>A0ABX0X6P3</accession>
<dbReference type="EMBL" id="JAATJH010000001">
    <property type="protein sequence ID" value="NJC24666.1"/>
    <property type="molecule type" value="Genomic_DNA"/>
</dbReference>
<feature type="domain" description="IraD/Gp25-like" evidence="1">
    <location>
        <begin position="27"/>
        <end position="117"/>
    </location>
</feature>
<dbReference type="InterPro" id="IPR007048">
    <property type="entry name" value="IraD/Gp25-like"/>
</dbReference>
<gene>
    <name evidence="2" type="ORF">GGR27_000147</name>
</gene>
<evidence type="ECO:0000313" key="3">
    <source>
        <dbReference type="Proteomes" id="UP000770785"/>
    </source>
</evidence>
<reference evidence="2 3" key="1">
    <citation type="submission" date="2020-03" db="EMBL/GenBank/DDBJ databases">
        <title>Genomic Encyclopedia of Type Strains, Phase IV (KMG-IV): sequencing the most valuable type-strain genomes for metagenomic binning, comparative biology and taxonomic classification.</title>
        <authorList>
            <person name="Goeker M."/>
        </authorList>
    </citation>
    <scope>NUCLEOTIDE SEQUENCE [LARGE SCALE GENOMIC DNA]</scope>
    <source>
        <strain evidence="2 3">DSM 105096</strain>
    </source>
</reference>
<dbReference type="Gene3D" id="3.10.450.40">
    <property type="match status" value="1"/>
</dbReference>
<protein>
    <recommendedName>
        <fullName evidence="1">IraD/Gp25-like domain-containing protein</fullName>
    </recommendedName>
</protein>
<keyword evidence="3" id="KW-1185">Reference proteome</keyword>
<dbReference type="RefSeq" id="WP_168035483.1">
    <property type="nucleotide sequence ID" value="NZ_JAATJH010000001.1"/>
</dbReference>
<dbReference type="Pfam" id="PF04965">
    <property type="entry name" value="GPW_gp25"/>
    <property type="match status" value="1"/>
</dbReference>
<dbReference type="SUPFAM" id="SSF160719">
    <property type="entry name" value="gpW/gp25-like"/>
    <property type="match status" value="1"/>
</dbReference>
<name>A0ABX0X6P3_9BACT</name>